<gene>
    <name evidence="8" type="primary">ribN_2</name>
    <name evidence="8" type="ORF">PEL8287_00740</name>
</gene>
<feature type="transmembrane region" description="Helical" evidence="6">
    <location>
        <begin position="74"/>
        <end position="92"/>
    </location>
</feature>
<dbReference type="InterPro" id="IPR000620">
    <property type="entry name" value="EamA_dom"/>
</dbReference>
<sequence>MHPMTGIALKLFSVMLFIIMSSLIKATSGHVPPGEAVFFRSAFAVPVILVWLWARGDLATGLRVKSPMAHLWRGILGTTAMAMMFAGLGLLPLPEVTALSYAAPLLTVVFAAVFLREKVGIYRFGAVALGMAGVLTVLSPRLTGAAVEAGMTLGAALVLTGATCVAMVNIYLRKLVQTEQTSAIVFYFSITATCLSLLTLPFGWQIPSGTELLMLVLAGIFGGSAQIFMTSAYRFADASVIAPFDYASILFALIIGYLIFDEVPTLTVLCGAALVITAGCVVILRERQLGLKRGQVRKVKTPLG</sequence>
<keyword evidence="4 6" id="KW-1133">Transmembrane helix</keyword>
<reference evidence="8 9" key="1">
    <citation type="submission" date="2017-03" db="EMBL/GenBank/DDBJ databases">
        <authorList>
            <person name="Afonso C.L."/>
            <person name="Miller P.J."/>
            <person name="Scott M.A."/>
            <person name="Spackman E."/>
            <person name="Goraichik I."/>
            <person name="Dimitrov K.M."/>
            <person name="Suarez D.L."/>
            <person name="Swayne D.E."/>
        </authorList>
    </citation>
    <scope>NUCLEOTIDE SEQUENCE [LARGE SCALE GENOMIC DNA]</scope>
    <source>
        <strain evidence="8 9">CECT 8287</strain>
    </source>
</reference>
<dbReference type="PANTHER" id="PTHR22911">
    <property type="entry name" value="ACYL-MALONYL CONDENSING ENZYME-RELATED"/>
    <property type="match status" value="1"/>
</dbReference>
<keyword evidence="5 6" id="KW-0472">Membrane</keyword>
<evidence type="ECO:0000256" key="5">
    <source>
        <dbReference type="ARBA" id="ARBA00023136"/>
    </source>
</evidence>
<dbReference type="InterPro" id="IPR037185">
    <property type="entry name" value="EmrE-like"/>
</dbReference>
<protein>
    <submittedName>
        <fullName evidence="8">Riboflavin transporter</fullName>
    </submittedName>
</protein>
<dbReference type="Proteomes" id="UP000193827">
    <property type="component" value="Unassembled WGS sequence"/>
</dbReference>
<accession>A0A1Y5RKJ2</accession>
<feature type="transmembrane region" description="Helical" evidence="6">
    <location>
        <begin position="36"/>
        <end position="54"/>
    </location>
</feature>
<feature type="transmembrane region" description="Helical" evidence="6">
    <location>
        <begin position="98"/>
        <end position="115"/>
    </location>
</feature>
<keyword evidence="9" id="KW-1185">Reference proteome</keyword>
<feature type="transmembrane region" description="Helical" evidence="6">
    <location>
        <begin position="212"/>
        <end position="233"/>
    </location>
</feature>
<dbReference type="OrthoDB" id="8478503at2"/>
<keyword evidence="3 6" id="KW-0812">Transmembrane</keyword>
<dbReference type="SUPFAM" id="SSF103481">
    <property type="entry name" value="Multidrug resistance efflux transporter EmrE"/>
    <property type="match status" value="2"/>
</dbReference>
<evidence type="ECO:0000256" key="4">
    <source>
        <dbReference type="ARBA" id="ARBA00022989"/>
    </source>
</evidence>
<comment type="subcellular location">
    <subcellularLocation>
        <location evidence="1">Membrane</location>
        <topology evidence="1">Multi-pass membrane protein</topology>
    </subcellularLocation>
</comment>
<feature type="transmembrane region" description="Helical" evidence="6">
    <location>
        <begin position="184"/>
        <end position="206"/>
    </location>
</feature>
<evidence type="ECO:0000313" key="8">
    <source>
        <dbReference type="EMBL" id="SLN18539.1"/>
    </source>
</evidence>
<dbReference type="Pfam" id="PF00892">
    <property type="entry name" value="EamA"/>
    <property type="match status" value="2"/>
</dbReference>
<dbReference type="RefSeq" id="WP_085891024.1">
    <property type="nucleotide sequence ID" value="NZ_FWFL01000002.1"/>
</dbReference>
<feature type="transmembrane region" description="Helical" evidence="6">
    <location>
        <begin position="240"/>
        <end position="260"/>
    </location>
</feature>
<feature type="domain" description="EamA" evidence="7">
    <location>
        <begin position="153"/>
        <end position="283"/>
    </location>
</feature>
<evidence type="ECO:0000313" key="9">
    <source>
        <dbReference type="Proteomes" id="UP000193827"/>
    </source>
</evidence>
<dbReference type="GO" id="GO:0016020">
    <property type="term" value="C:membrane"/>
    <property type="evidence" value="ECO:0007669"/>
    <property type="project" value="UniProtKB-SubCell"/>
</dbReference>
<feature type="transmembrane region" description="Helical" evidence="6">
    <location>
        <begin position="7"/>
        <end position="24"/>
    </location>
</feature>
<evidence type="ECO:0000256" key="2">
    <source>
        <dbReference type="ARBA" id="ARBA00009853"/>
    </source>
</evidence>
<evidence type="ECO:0000256" key="6">
    <source>
        <dbReference type="SAM" id="Phobius"/>
    </source>
</evidence>
<feature type="transmembrane region" description="Helical" evidence="6">
    <location>
        <begin position="266"/>
        <end position="284"/>
    </location>
</feature>
<feature type="transmembrane region" description="Helical" evidence="6">
    <location>
        <begin position="122"/>
        <end position="139"/>
    </location>
</feature>
<name>A0A1Y5RKJ2_9RHOB</name>
<evidence type="ECO:0000259" key="7">
    <source>
        <dbReference type="Pfam" id="PF00892"/>
    </source>
</evidence>
<feature type="transmembrane region" description="Helical" evidence="6">
    <location>
        <begin position="151"/>
        <end position="172"/>
    </location>
</feature>
<organism evidence="8 9">
    <name type="scientific">Roseovarius litorisediminis</name>
    <dbReference type="NCBI Taxonomy" id="1312363"/>
    <lineage>
        <taxon>Bacteria</taxon>
        <taxon>Pseudomonadati</taxon>
        <taxon>Pseudomonadota</taxon>
        <taxon>Alphaproteobacteria</taxon>
        <taxon>Rhodobacterales</taxon>
        <taxon>Roseobacteraceae</taxon>
        <taxon>Roseovarius</taxon>
    </lineage>
</organism>
<dbReference type="PANTHER" id="PTHR22911:SF6">
    <property type="entry name" value="SOLUTE CARRIER FAMILY 35 MEMBER G1"/>
    <property type="match status" value="1"/>
</dbReference>
<evidence type="ECO:0000256" key="3">
    <source>
        <dbReference type="ARBA" id="ARBA00022692"/>
    </source>
</evidence>
<feature type="domain" description="EamA" evidence="7">
    <location>
        <begin position="5"/>
        <end position="138"/>
    </location>
</feature>
<proteinExistence type="inferred from homology"/>
<dbReference type="AlphaFoldDB" id="A0A1Y5RKJ2"/>
<dbReference type="EMBL" id="FWFL01000002">
    <property type="protein sequence ID" value="SLN18539.1"/>
    <property type="molecule type" value="Genomic_DNA"/>
</dbReference>
<comment type="similarity">
    <text evidence="2">Belongs to the drug/metabolite transporter (DMT) superfamily. 10 TMS drug/metabolite exporter (DME) (TC 2.A.7.3) family.</text>
</comment>
<evidence type="ECO:0000256" key="1">
    <source>
        <dbReference type="ARBA" id="ARBA00004141"/>
    </source>
</evidence>